<dbReference type="GO" id="GO:0017171">
    <property type="term" value="F:serine hydrolase activity"/>
    <property type="evidence" value="ECO:0007669"/>
    <property type="project" value="TreeGrafter"/>
</dbReference>
<organism evidence="7 8">
    <name type="scientific">Anopheles melas</name>
    <dbReference type="NCBI Taxonomy" id="34690"/>
    <lineage>
        <taxon>Eukaryota</taxon>
        <taxon>Metazoa</taxon>
        <taxon>Ecdysozoa</taxon>
        <taxon>Arthropoda</taxon>
        <taxon>Hexapoda</taxon>
        <taxon>Insecta</taxon>
        <taxon>Pterygota</taxon>
        <taxon>Neoptera</taxon>
        <taxon>Endopterygota</taxon>
        <taxon>Diptera</taxon>
        <taxon>Nematocera</taxon>
        <taxon>Culicoidea</taxon>
        <taxon>Culicidae</taxon>
        <taxon>Anophelinae</taxon>
        <taxon>Anopheles</taxon>
    </lineage>
</organism>
<name>A0A182TT12_9DIPT</name>
<evidence type="ECO:0000256" key="4">
    <source>
        <dbReference type="RuleBase" id="RU004262"/>
    </source>
</evidence>
<dbReference type="PANTHER" id="PTHR11610:SF150">
    <property type="entry name" value="FI01825P-RELATED"/>
    <property type="match status" value="1"/>
</dbReference>
<dbReference type="CDD" id="cd00707">
    <property type="entry name" value="Pancreat_lipase_like"/>
    <property type="match status" value="1"/>
</dbReference>
<keyword evidence="8" id="KW-1185">Reference proteome</keyword>
<dbReference type="PRINTS" id="PR00821">
    <property type="entry name" value="TAGLIPASE"/>
</dbReference>
<evidence type="ECO:0000256" key="2">
    <source>
        <dbReference type="ARBA" id="ARBA00010701"/>
    </source>
</evidence>
<comment type="subcellular location">
    <subcellularLocation>
        <location evidence="1">Secreted</location>
    </subcellularLocation>
</comment>
<feature type="signal peptide" evidence="5">
    <location>
        <begin position="1"/>
        <end position="20"/>
    </location>
</feature>
<dbReference type="Gene3D" id="3.40.50.1820">
    <property type="entry name" value="alpha/beta hydrolase"/>
    <property type="match status" value="1"/>
</dbReference>
<dbReference type="InterPro" id="IPR029058">
    <property type="entry name" value="AB_hydrolase_fold"/>
</dbReference>
<dbReference type="STRING" id="34690.A0A182TT12"/>
<proteinExistence type="inferred from homology"/>
<reference evidence="8" key="1">
    <citation type="submission" date="2014-01" db="EMBL/GenBank/DDBJ databases">
        <title>The Genome Sequence of Anopheles melas CM1001059_A (V2).</title>
        <authorList>
            <consortium name="The Broad Institute Genomics Platform"/>
            <person name="Neafsey D.E."/>
            <person name="Besansky N."/>
            <person name="Howell P."/>
            <person name="Walton C."/>
            <person name="Young S.K."/>
            <person name="Zeng Q."/>
            <person name="Gargeya S."/>
            <person name="Fitzgerald M."/>
            <person name="Haas B."/>
            <person name="Abouelleil A."/>
            <person name="Allen A.W."/>
            <person name="Alvarado L."/>
            <person name="Arachchi H.M."/>
            <person name="Berlin A.M."/>
            <person name="Chapman S.B."/>
            <person name="Gainer-Dewar J."/>
            <person name="Goldberg J."/>
            <person name="Griggs A."/>
            <person name="Gujja S."/>
            <person name="Hansen M."/>
            <person name="Howarth C."/>
            <person name="Imamovic A."/>
            <person name="Ireland A."/>
            <person name="Larimer J."/>
            <person name="McCowan C."/>
            <person name="Murphy C."/>
            <person name="Pearson M."/>
            <person name="Poon T.W."/>
            <person name="Priest M."/>
            <person name="Roberts A."/>
            <person name="Saif S."/>
            <person name="Shea T."/>
            <person name="Sisk P."/>
            <person name="Sykes S."/>
            <person name="Wortman J."/>
            <person name="Nusbaum C."/>
            <person name="Birren B."/>
        </authorList>
    </citation>
    <scope>NUCLEOTIDE SEQUENCE [LARGE SCALE GENOMIC DNA]</scope>
    <source>
        <strain evidence="8">CM1001059</strain>
    </source>
</reference>
<dbReference type="FunFam" id="3.40.50.1820:FF:000076">
    <property type="entry name" value="phospholipase A1"/>
    <property type="match status" value="1"/>
</dbReference>
<dbReference type="PANTHER" id="PTHR11610">
    <property type="entry name" value="LIPASE"/>
    <property type="match status" value="1"/>
</dbReference>
<keyword evidence="3" id="KW-0964">Secreted</keyword>
<protein>
    <recommendedName>
        <fullName evidence="6">Lipase domain-containing protein</fullName>
    </recommendedName>
</protein>
<dbReference type="VEuPathDB" id="VectorBase:AMEC007796"/>
<feature type="chain" id="PRO_5008137289" description="Lipase domain-containing protein" evidence="5">
    <location>
        <begin position="21"/>
        <end position="367"/>
    </location>
</feature>
<comment type="similarity">
    <text evidence="2 4">Belongs to the AB hydrolase superfamily. Lipase family.</text>
</comment>
<dbReference type="GO" id="GO:0005615">
    <property type="term" value="C:extracellular space"/>
    <property type="evidence" value="ECO:0007669"/>
    <property type="project" value="TreeGrafter"/>
</dbReference>
<evidence type="ECO:0000259" key="6">
    <source>
        <dbReference type="Pfam" id="PF00151"/>
    </source>
</evidence>
<dbReference type="AlphaFoldDB" id="A0A182TT12"/>
<feature type="domain" description="Lipase" evidence="6">
    <location>
        <begin position="59"/>
        <end position="312"/>
    </location>
</feature>
<evidence type="ECO:0000313" key="7">
    <source>
        <dbReference type="EnsemblMetazoa" id="AMEC007796-PA"/>
    </source>
</evidence>
<reference evidence="7" key="2">
    <citation type="submission" date="2020-05" db="UniProtKB">
        <authorList>
            <consortium name="EnsemblMetazoa"/>
        </authorList>
    </citation>
    <scope>IDENTIFICATION</scope>
    <source>
        <strain evidence="7">CM1001059</strain>
    </source>
</reference>
<dbReference type="EnsemblMetazoa" id="AMEC007796-RA">
    <property type="protein sequence ID" value="AMEC007796-PA"/>
    <property type="gene ID" value="AMEC007796"/>
</dbReference>
<evidence type="ECO:0000256" key="3">
    <source>
        <dbReference type="ARBA" id="ARBA00022525"/>
    </source>
</evidence>
<dbReference type="SUPFAM" id="SSF53474">
    <property type="entry name" value="alpha/beta-Hydrolases"/>
    <property type="match status" value="1"/>
</dbReference>
<evidence type="ECO:0000256" key="5">
    <source>
        <dbReference type="SAM" id="SignalP"/>
    </source>
</evidence>
<dbReference type="InterPro" id="IPR000734">
    <property type="entry name" value="TAG_lipase"/>
</dbReference>
<sequence>MEKHFLLGLVLLAFKLSVKCVVINPAVAYHLEYDLADNVDWVRIPTMVGEWIWTHRRSVNAMMKQHRSDEPPVKVEFLLHTRRDTVDEGHSLEVGNVDSLLGSNFRSDLPTRIIVHGWQSSKSSPLAESIRDTYLLLWDYNVIVVDWSDCALDWNYVRAVGCVPVVGQTLARLLDEFQQHAGLVMENVYVVGHSLGAHVAGIAGKRVQNGQLHTIIGLDPALPLFSIHEKENRIDHQDAMYVEVIHTDGGLLGFRDPIGTADFYPNGGSHQPGCGLDVVGLCSHTRAWELFAESLLEPVENLVASRIESLEEIERLPPVEMDSIGLGDYVVERVKMGGEPSNAGHAQGLYSITTGDKSPFFRKNWVA</sequence>
<accession>A0A182TT12</accession>
<keyword evidence="5" id="KW-0732">Signal</keyword>
<dbReference type="Proteomes" id="UP000075902">
    <property type="component" value="Unassembled WGS sequence"/>
</dbReference>
<dbReference type="InterPro" id="IPR013818">
    <property type="entry name" value="Lipase"/>
</dbReference>
<evidence type="ECO:0000313" key="8">
    <source>
        <dbReference type="Proteomes" id="UP000075902"/>
    </source>
</evidence>
<dbReference type="InterPro" id="IPR033906">
    <property type="entry name" value="Lipase_N"/>
</dbReference>
<dbReference type="GO" id="GO:0016042">
    <property type="term" value="P:lipid catabolic process"/>
    <property type="evidence" value="ECO:0007669"/>
    <property type="project" value="TreeGrafter"/>
</dbReference>
<evidence type="ECO:0000256" key="1">
    <source>
        <dbReference type="ARBA" id="ARBA00004613"/>
    </source>
</evidence>
<dbReference type="GO" id="GO:0016298">
    <property type="term" value="F:lipase activity"/>
    <property type="evidence" value="ECO:0007669"/>
    <property type="project" value="InterPro"/>
</dbReference>
<dbReference type="Pfam" id="PF00151">
    <property type="entry name" value="Lipase"/>
    <property type="match status" value="1"/>
</dbReference>